<dbReference type="Gene3D" id="3.40.50.10310">
    <property type="entry name" value="Creatininase"/>
    <property type="match status" value="1"/>
</dbReference>
<dbReference type="GO" id="GO:0016811">
    <property type="term" value="F:hydrolase activity, acting on carbon-nitrogen (but not peptide) bonds, in linear amides"/>
    <property type="evidence" value="ECO:0007669"/>
    <property type="project" value="TreeGrafter"/>
</dbReference>
<evidence type="ECO:0000256" key="1">
    <source>
        <dbReference type="ARBA" id="ARBA00001947"/>
    </source>
</evidence>
<dbReference type="EMBL" id="JACCCZ010000001">
    <property type="protein sequence ID" value="NYG00555.1"/>
    <property type="molecule type" value="Genomic_DNA"/>
</dbReference>
<gene>
    <name evidence="6" type="ORF">HDA37_000840</name>
</gene>
<organism evidence="6 7">
    <name type="scientific">Pseudonocardia alni</name>
    <name type="common">Amycolata alni</name>
    <dbReference type="NCBI Taxonomy" id="33907"/>
    <lineage>
        <taxon>Bacteria</taxon>
        <taxon>Bacillati</taxon>
        <taxon>Actinomycetota</taxon>
        <taxon>Actinomycetes</taxon>
        <taxon>Pseudonocardiales</taxon>
        <taxon>Pseudonocardiaceae</taxon>
        <taxon>Pseudonocardia</taxon>
    </lineage>
</organism>
<dbReference type="GeneID" id="98050658"/>
<evidence type="ECO:0000256" key="4">
    <source>
        <dbReference type="ARBA" id="ARBA00022833"/>
    </source>
</evidence>
<dbReference type="InterPro" id="IPR003785">
    <property type="entry name" value="Creatininase/forma_Hydrolase"/>
</dbReference>
<keyword evidence="3 6" id="KW-0378">Hydrolase</keyword>
<name>A0A852W2B9_PSEA5</name>
<dbReference type="AlphaFoldDB" id="A0A852W2B9"/>
<dbReference type="GO" id="GO:0046872">
    <property type="term" value="F:metal ion binding"/>
    <property type="evidence" value="ECO:0007669"/>
    <property type="project" value="UniProtKB-KW"/>
</dbReference>
<keyword evidence="4" id="KW-0862">Zinc</keyword>
<accession>A0A852W2B9</accession>
<keyword evidence="2" id="KW-0479">Metal-binding</keyword>
<reference evidence="6 7" key="1">
    <citation type="submission" date="2020-07" db="EMBL/GenBank/DDBJ databases">
        <title>Sequencing the genomes of 1000 actinobacteria strains.</title>
        <authorList>
            <person name="Klenk H.-P."/>
        </authorList>
    </citation>
    <scope>NUCLEOTIDE SEQUENCE [LARGE SCALE GENOMIC DNA]</scope>
    <source>
        <strain evidence="6 7">DSM 44749</strain>
    </source>
</reference>
<dbReference type="GO" id="GO:0009231">
    <property type="term" value="P:riboflavin biosynthetic process"/>
    <property type="evidence" value="ECO:0007669"/>
    <property type="project" value="TreeGrafter"/>
</dbReference>
<comment type="cofactor">
    <cofactor evidence="1">
        <name>Zn(2+)</name>
        <dbReference type="ChEBI" id="CHEBI:29105"/>
    </cofactor>
</comment>
<dbReference type="Pfam" id="PF02633">
    <property type="entry name" value="Creatininase"/>
    <property type="match status" value="1"/>
</dbReference>
<dbReference type="GO" id="GO:0047789">
    <property type="term" value="F:creatininase activity"/>
    <property type="evidence" value="ECO:0007669"/>
    <property type="project" value="UniProtKB-EC"/>
</dbReference>
<dbReference type="RefSeq" id="WP_179760301.1">
    <property type="nucleotide sequence ID" value="NZ_BAAAJZ010000005.1"/>
</dbReference>
<proteinExistence type="inferred from homology"/>
<evidence type="ECO:0000256" key="5">
    <source>
        <dbReference type="ARBA" id="ARBA00024029"/>
    </source>
</evidence>
<sequence length="254" mass="26394">MSTRRLGEMTTVEAAAAVVDSPVVLLPAGAFEQHGPGLPLATDLIRAEAVCDRVAEALGGTAVVGPSLPVGVSPHHLAFAGTISLTTTTFATLVREYVDGLYRHGWRRICVVTGHGGNDATLATVAQDLLAARPDLQFAWSPLTTLAADVVAAAGPPEVSGHSGQAETAQMLAVAPHLVHTDRLAAGTTRLAELDAFGALARRRGGPRLTAPYDRLSGNGVLGDPRRADPEHGEAIVAAIVDRITDFVTAWLRA</sequence>
<evidence type="ECO:0000256" key="2">
    <source>
        <dbReference type="ARBA" id="ARBA00022723"/>
    </source>
</evidence>
<dbReference type="PANTHER" id="PTHR35005">
    <property type="entry name" value="3-DEHYDRO-SCYLLO-INOSOSE HYDROLASE"/>
    <property type="match status" value="1"/>
</dbReference>
<dbReference type="Proteomes" id="UP000549695">
    <property type="component" value="Unassembled WGS sequence"/>
</dbReference>
<evidence type="ECO:0000256" key="3">
    <source>
        <dbReference type="ARBA" id="ARBA00022801"/>
    </source>
</evidence>
<evidence type="ECO:0000313" key="7">
    <source>
        <dbReference type="Proteomes" id="UP000549695"/>
    </source>
</evidence>
<keyword evidence="7" id="KW-1185">Reference proteome</keyword>
<evidence type="ECO:0000313" key="6">
    <source>
        <dbReference type="EMBL" id="NYG00555.1"/>
    </source>
</evidence>
<protein>
    <submittedName>
        <fullName evidence="6">Creatinine amidohydrolase</fullName>
        <ecNumber evidence="6">3.5.2.10</ecNumber>
    </submittedName>
</protein>
<dbReference type="PANTHER" id="PTHR35005:SF1">
    <property type="entry name" value="2-AMINO-5-FORMYLAMINO-6-RIBOSYLAMINOPYRIMIDIN-4(3H)-ONE 5'-MONOPHOSPHATE DEFORMYLASE"/>
    <property type="match status" value="1"/>
</dbReference>
<comment type="caution">
    <text evidence="6">The sequence shown here is derived from an EMBL/GenBank/DDBJ whole genome shotgun (WGS) entry which is preliminary data.</text>
</comment>
<dbReference type="InterPro" id="IPR024087">
    <property type="entry name" value="Creatininase-like_sf"/>
</dbReference>
<dbReference type="EC" id="3.5.2.10" evidence="6"/>
<dbReference type="SUPFAM" id="SSF102215">
    <property type="entry name" value="Creatininase"/>
    <property type="match status" value="1"/>
</dbReference>
<comment type="similarity">
    <text evidence="5">Belongs to the creatininase superfamily.</text>
</comment>